<gene>
    <name evidence="2" type="ORF">PQG45_03340</name>
</gene>
<dbReference type="InterPro" id="IPR021474">
    <property type="entry name" value="DUF3127"/>
</dbReference>
<proteinExistence type="predicted"/>
<dbReference type="Pfam" id="PF11325">
    <property type="entry name" value="DUF3127"/>
    <property type="match status" value="1"/>
</dbReference>
<comment type="caution">
    <text evidence="2">The sequence shown here is derived from an EMBL/GenBank/DDBJ whole genome shotgun (WGS) entry which is preliminary data.</text>
</comment>
<feature type="compositionally biased region" description="Low complexity" evidence="1">
    <location>
        <begin position="102"/>
        <end position="128"/>
    </location>
</feature>
<evidence type="ECO:0000256" key="1">
    <source>
        <dbReference type="SAM" id="MobiDB-lite"/>
    </source>
</evidence>
<protein>
    <submittedName>
        <fullName evidence="2">DUF3127 domain-containing protein</fullName>
    </submittedName>
</protein>
<organism evidence="2 3">
    <name type="scientific">Aquirufa regiilacus</name>
    <dbReference type="NCBI Taxonomy" id="3024868"/>
    <lineage>
        <taxon>Bacteria</taxon>
        <taxon>Pseudomonadati</taxon>
        <taxon>Bacteroidota</taxon>
        <taxon>Cytophagia</taxon>
        <taxon>Cytophagales</taxon>
        <taxon>Flectobacillaceae</taxon>
        <taxon>Aquirufa</taxon>
    </lineage>
</organism>
<evidence type="ECO:0000313" key="2">
    <source>
        <dbReference type="EMBL" id="MDU0808067.1"/>
    </source>
</evidence>
<dbReference type="Proteomes" id="UP001249959">
    <property type="component" value="Unassembled WGS sequence"/>
</dbReference>
<accession>A0ABU3TQC9</accession>
<name>A0ABU3TQC9_9BACT</name>
<evidence type="ECO:0000313" key="3">
    <source>
        <dbReference type="Proteomes" id="UP001249959"/>
    </source>
</evidence>
<keyword evidence="3" id="KW-1185">Reference proteome</keyword>
<dbReference type="RefSeq" id="WP_315576295.1">
    <property type="nucleotide sequence ID" value="NZ_JARDXH010000004.1"/>
</dbReference>
<sequence length="136" mass="14861">MALELSGKLIKKMSEVTGTGKNGTNWIKQEFVLETQDQYPKKVCMSVWGDKTQDLAPIQEGEIVKVQFNVESREYNERWYTEIRAYRLDRSGASAPAPAQDNAGWAPSAPSAAPASAAPANNFPPLAAESGDDLPF</sequence>
<dbReference type="EMBL" id="JAVNWW010000001">
    <property type="protein sequence ID" value="MDU0808067.1"/>
    <property type="molecule type" value="Genomic_DNA"/>
</dbReference>
<feature type="region of interest" description="Disordered" evidence="1">
    <location>
        <begin position="91"/>
        <end position="136"/>
    </location>
</feature>
<reference evidence="2 3" key="1">
    <citation type="submission" date="2023-09" db="EMBL/GenBank/DDBJ databases">
        <title>Aquirufa genomes.</title>
        <authorList>
            <person name="Pitt A."/>
        </authorList>
    </citation>
    <scope>NUCLEOTIDE SEQUENCE [LARGE SCALE GENOMIC DNA]</scope>
    <source>
        <strain evidence="2 3">LEOWEIH-7C</strain>
    </source>
</reference>